<dbReference type="PANTHER" id="PTHR23122">
    <property type="entry name" value="MEMBRANE-ASSOCIATED GUANYLATE KINASE MAGUK"/>
    <property type="match status" value="1"/>
</dbReference>
<dbReference type="Gene3D" id="2.30.30.40">
    <property type="entry name" value="SH3 Domains"/>
    <property type="match status" value="1"/>
</dbReference>
<dbReference type="AlphaFoldDB" id="A0A0N4UIA0"/>
<evidence type="ECO:0000256" key="3">
    <source>
        <dbReference type="PROSITE-ProRule" id="PRU00192"/>
    </source>
</evidence>
<dbReference type="SMART" id="SM00326">
    <property type="entry name" value="SH3"/>
    <property type="match status" value="1"/>
</dbReference>
<feature type="domain" description="SH3" evidence="4">
    <location>
        <begin position="207"/>
        <end position="275"/>
    </location>
</feature>
<dbReference type="InterPro" id="IPR001452">
    <property type="entry name" value="SH3_domain"/>
</dbReference>
<evidence type="ECO:0000256" key="1">
    <source>
        <dbReference type="ARBA" id="ARBA00007014"/>
    </source>
</evidence>
<dbReference type="Proteomes" id="UP000038040">
    <property type="component" value="Unplaced"/>
</dbReference>
<name>A0A0N4UIA0_DRAME</name>
<dbReference type="InterPro" id="IPR036028">
    <property type="entry name" value="SH3-like_dom_sf"/>
</dbReference>
<dbReference type="Gene3D" id="3.40.50.300">
    <property type="entry name" value="P-loop containing nucleotide triphosphate hydrolases"/>
    <property type="match status" value="1"/>
</dbReference>
<evidence type="ECO:0000259" key="5">
    <source>
        <dbReference type="PROSITE" id="PS50052"/>
    </source>
</evidence>
<evidence type="ECO:0000313" key="7">
    <source>
        <dbReference type="Proteomes" id="UP000038040"/>
    </source>
</evidence>
<keyword evidence="2 3" id="KW-0728">SH3 domain</keyword>
<dbReference type="PROSITE" id="PS50002">
    <property type="entry name" value="SH3"/>
    <property type="match status" value="1"/>
</dbReference>
<sequence length="480" mass="54267">MEAEVKKLKLNADNLAVCLHSLLKRIEQLEGSAGHDKSNGTASDINISPSKSIDEALGALLAEETESAVNGPKSDVKIICNETVSIDPDTGLKKRTKVTERILTTKTFHAIAVNDGETHDCNYISFSTNEPRFITLKSNPFNDIRYHRQDGAFFITEVKPASSYAKDLHCGDAVVEINGQPSYTIRNLNSLHGELKLKVVSIPIHQAPSIFYRAIFDYDPNNDSYIPQKWSGLALKKGEVIQVMSQDDKWMQARKVNSVDKVGLVPINFASERVAMLTPYGRRVLILLGAPGVGRRTLKSMLLSYMPQYFATVTPLTSRAPKPKEEEGREYYFRTKAEILNKIRAGEMVEWGELDNQLYGTSADTIRDCIRGGRMCVLDCAPQALRYLYNKEFMPFVVVISPPDLTDQWQINKAKPNPRTEEQLQMTIEENKLLLSSEYAKMFHLILPNRNIDITFRRLIDALNQLKSEIQWVPEVWLSR</sequence>
<dbReference type="Gene3D" id="3.30.63.10">
    <property type="entry name" value="Guanylate Kinase phosphate binding domain"/>
    <property type="match status" value="1"/>
</dbReference>
<dbReference type="PROSITE" id="PS00856">
    <property type="entry name" value="GUANYLATE_KINASE_1"/>
    <property type="match status" value="1"/>
</dbReference>
<dbReference type="STRING" id="318479.A0A0N4UIA0"/>
<proteinExistence type="inferred from homology"/>
<dbReference type="SMART" id="SM00072">
    <property type="entry name" value="GuKc"/>
    <property type="match status" value="1"/>
</dbReference>
<dbReference type="InterPro" id="IPR050716">
    <property type="entry name" value="MAGUK"/>
</dbReference>
<comment type="similarity">
    <text evidence="1">Belongs to the MAGUK family.</text>
</comment>
<dbReference type="InterPro" id="IPR020590">
    <property type="entry name" value="Guanylate_kinase_CS"/>
</dbReference>
<dbReference type="InterPro" id="IPR027417">
    <property type="entry name" value="P-loop_NTPase"/>
</dbReference>
<accession>A0A0N4UIA0</accession>
<dbReference type="Proteomes" id="UP000274756">
    <property type="component" value="Unassembled WGS sequence"/>
</dbReference>
<dbReference type="EMBL" id="UYYG01001197">
    <property type="protein sequence ID" value="VDN59987.1"/>
    <property type="molecule type" value="Genomic_DNA"/>
</dbReference>
<dbReference type="Pfam" id="PF07653">
    <property type="entry name" value="SH3_2"/>
    <property type="match status" value="1"/>
</dbReference>
<dbReference type="CDD" id="cd00071">
    <property type="entry name" value="GMPK"/>
    <property type="match status" value="1"/>
</dbReference>
<dbReference type="WBParaSite" id="DME_0000732401-mRNA-1">
    <property type="protein sequence ID" value="DME_0000732401-mRNA-1"/>
    <property type="gene ID" value="DME_0000732401"/>
</dbReference>
<dbReference type="PROSITE" id="PS50052">
    <property type="entry name" value="GUANYLATE_KINASE_2"/>
    <property type="match status" value="1"/>
</dbReference>
<evidence type="ECO:0000313" key="9">
    <source>
        <dbReference type="WBParaSite" id="DME_0000732401-mRNA-1"/>
    </source>
</evidence>
<evidence type="ECO:0000259" key="4">
    <source>
        <dbReference type="PROSITE" id="PS50002"/>
    </source>
</evidence>
<dbReference type="OrthoDB" id="65789at2759"/>
<evidence type="ECO:0000313" key="6">
    <source>
        <dbReference type="EMBL" id="VDN59987.1"/>
    </source>
</evidence>
<dbReference type="SUPFAM" id="SSF50044">
    <property type="entry name" value="SH3-domain"/>
    <property type="match status" value="1"/>
</dbReference>
<dbReference type="InterPro" id="IPR008145">
    <property type="entry name" value="GK/Ca_channel_bsu"/>
</dbReference>
<evidence type="ECO:0000313" key="8">
    <source>
        <dbReference type="Proteomes" id="UP000274756"/>
    </source>
</evidence>
<organism evidence="7 9">
    <name type="scientific">Dracunculus medinensis</name>
    <name type="common">Guinea worm</name>
    <dbReference type="NCBI Taxonomy" id="318479"/>
    <lineage>
        <taxon>Eukaryota</taxon>
        <taxon>Metazoa</taxon>
        <taxon>Ecdysozoa</taxon>
        <taxon>Nematoda</taxon>
        <taxon>Chromadorea</taxon>
        <taxon>Rhabditida</taxon>
        <taxon>Spirurina</taxon>
        <taxon>Dracunculoidea</taxon>
        <taxon>Dracunculidae</taxon>
        <taxon>Dracunculus</taxon>
    </lineage>
</organism>
<keyword evidence="8" id="KW-1185">Reference proteome</keyword>
<gene>
    <name evidence="6" type="ORF">DME_LOCUS9960</name>
</gene>
<feature type="domain" description="Guanylate kinase-like" evidence="5">
    <location>
        <begin position="282"/>
        <end position="464"/>
    </location>
</feature>
<reference evidence="6 8" key="2">
    <citation type="submission" date="2018-11" db="EMBL/GenBank/DDBJ databases">
        <authorList>
            <consortium name="Pathogen Informatics"/>
        </authorList>
    </citation>
    <scope>NUCLEOTIDE SEQUENCE [LARGE SCALE GENOMIC DNA]</scope>
</reference>
<dbReference type="SUPFAM" id="SSF52540">
    <property type="entry name" value="P-loop containing nucleoside triphosphate hydrolases"/>
    <property type="match status" value="1"/>
</dbReference>
<dbReference type="Pfam" id="PF00625">
    <property type="entry name" value="Guanylate_kin"/>
    <property type="match status" value="1"/>
</dbReference>
<protein>
    <submittedName>
        <fullName evidence="9">MAGUK p55 subfamily member 6</fullName>
    </submittedName>
</protein>
<reference evidence="9" key="1">
    <citation type="submission" date="2017-02" db="UniProtKB">
        <authorList>
            <consortium name="WormBaseParasite"/>
        </authorList>
    </citation>
    <scope>IDENTIFICATION</scope>
</reference>
<dbReference type="InterPro" id="IPR008144">
    <property type="entry name" value="Guanylate_kin-like_dom"/>
</dbReference>
<evidence type="ECO:0000256" key="2">
    <source>
        <dbReference type="ARBA" id="ARBA00022443"/>
    </source>
</evidence>